<keyword evidence="2" id="KW-1185">Reference proteome</keyword>
<comment type="caution">
    <text evidence="1">The sequence shown here is derived from an EMBL/GenBank/DDBJ whole genome shotgun (WGS) entry which is preliminary data.</text>
</comment>
<accession>H1HIR1</accession>
<dbReference type="HOGENOM" id="CLU_2918848_0_0_10"/>
<reference evidence="1 2" key="1">
    <citation type="submission" date="2011-12" db="EMBL/GenBank/DDBJ databases">
        <title>The Genome Sequence of Prevotella maculosa OT 289.</title>
        <authorList>
            <consortium name="The Broad Institute Genome Sequencing Platform"/>
            <person name="Earl A."/>
            <person name="Ward D."/>
            <person name="Feldgarden M."/>
            <person name="Gevers D."/>
            <person name="Izard J."/>
            <person name="Blanton J.M."/>
            <person name="Mathney J."/>
            <person name="Tanner A.C."/>
            <person name="Dewhirst F.E."/>
            <person name="Young S.K."/>
            <person name="Zeng Q."/>
            <person name="Gargeya S."/>
            <person name="Fitzgerald M."/>
            <person name="Haas B."/>
            <person name="Abouelleil A."/>
            <person name="Alvarado L."/>
            <person name="Arachchi H.M."/>
            <person name="Berlin A."/>
            <person name="Chapman S.B."/>
            <person name="Gearin G."/>
            <person name="Goldberg J."/>
            <person name="Griggs A."/>
            <person name="Gujja S."/>
            <person name="Hansen M."/>
            <person name="Heiman D."/>
            <person name="Howarth C."/>
            <person name="Larimer J."/>
            <person name="Lui A."/>
            <person name="MacDonald P.J.P."/>
            <person name="McCowen C."/>
            <person name="Montmayeur A."/>
            <person name="Murphy C."/>
            <person name="Neiman D."/>
            <person name="Pearson M."/>
            <person name="Priest M."/>
            <person name="Roberts A."/>
            <person name="Saif S."/>
            <person name="Shea T."/>
            <person name="Sisk P."/>
            <person name="Stolte C."/>
            <person name="Sykes S."/>
            <person name="Wortman J."/>
            <person name="Nusbaum C."/>
            <person name="Birren B."/>
        </authorList>
    </citation>
    <scope>NUCLEOTIDE SEQUENCE [LARGE SCALE GENOMIC DNA]</scope>
    <source>
        <strain evidence="1 2">OT 289</strain>
    </source>
</reference>
<evidence type="ECO:0000313" key="2">
    <source>
        <dbReference type="Proteomes" id="UP000003167"/>
    </source>
</evidence>
<dbReference type="EMBL" id="AGEK01000004">
    <property type="protein sequence ID" value="EHO74856.1"/>
    <property type="molecule type" value="Genomic_DNA"/>
</dbReference>
<dbReference type="PATRIC" id="fig|999422.3.peg.53"/>
<protein>
    <submittedName>
        <fullName evidence="1">Uncharacterized protein</fullName>
    </submittedName>
</protein>
<gene>
    <name evidence="1" type="ORF">HMPREF9944_00055</name>
</gene>
<dbReference type="STRING" id="999422.HMPREF9944_00055"/>
<dbReference type="Proteomes" id="UP000003167">
    <property type="component" value="Unassembled WGS sequence"/>
</dbReference>
<sequence>MAFMEKEHRKLSQYYPKEKLMFHFIHPNRKLYNVGTMKEERNTRVRFKKVLVKVGNLVSFL</sequence>
<name>H1HIR1_9BACT</name>
<dbReference type="AlphaFoldDB" id="H1HIR1"/>
<organism evidence="1 2">
    <name type="scientific">Segatella maculosa OT 289</name>
    <dbReference type="NCBI Taxonomy" id="999422"/>
    <lineage>
        <taxon>Bacteria</taxon>
        <taxon>Pseudomonadati</taxon>
        <taxon>Bacteroidota</taxon>
        <taxon>Bacteroidia</taxon>
        <taxon>Bacteroidales</taxon>
        <taxon>Prevotellaceae</taxon>
        <taxon>Segatella</taxon>
    </lineage>
</organism>
<proteinExistence type="predicted"/>
<evidence type="ECO:0000313" key="1">
    <source>
        <dbReference type="EMBL" id="EHO74856.1"/>
    </source>
</evidence>